<keyword evidence="2 4" id="KW-0808">Transferase</keyword>
<reference evidence="7 8" key="1">
    <citation type="submission" date="2015-06" db="EMBL/GenBank/DDBJ databases">
        <title>Draft genome sequence of beer spoilage bacterium Megasphaera cerevisiae type strain 20462.</title>
        <authorList>
            <person name="Kutumbaka K."/>
            <person name="Pasmowitz J."/>
            <person name="Mategko J."/>
            <person name="Reyes D."/>
            <person name="Friedrich A."/>
            <person name="Han S."/>
            <person name="Martens-Habbena W."/>
            <person name="Neal-McKinney J."/>
            <person name="Janagama H.K."/>
            <person name="Nadala C."/>
            <person name="Samadpour M."/>
        </authorList>
    </citation>
    <scope>NUCLEOTIDE SEQUENCE [LARGE SCALE GENOMIC DNA]</scope>
    <source>
        <strain evidence="7 8">DSM 20462</strain>
    </source>
</reference>
<comment type="caution">
    <text evidence="7">The sequence shown here is derived from an EMBL/GenBank/DDBJ whole genome shotgun (WGS) entry which is preliminary data.</text>
</comment>
<feature type="transmembrane region" description="Helical" evidence="5">
    <location>
        <begin position="115"/>
        <end position="136"/>
    </location>
</feature>
<dbReference type="SUPFAM" id="SSF53335">
    <property type="entry name" value="S-adenosyl-L-methionine-dependent methyltransferases"/>
    <property type="match status" value="1"/>
</dbReference>
<dbReference type="Gene3D" id="3.40.50.150">
    <property type="entry name" value="Vaccinia Virus protein VP39"/>
    <property type="match status" value="1"/>
</dbReference>
<dbReference type="AlphaFoldDB" id="A0A0J6WXR3"/>
<evidence type="ECO:0000256" key="2">
    <source>
        <dbReference type="ARBA" id="ARBA00022679"/>
    </source>
</evidence>
<feature type="transmembrane region" description="Helical" evidence="5">
    <location>
        <begin position="12"/>
        <end position="34"/>
    </location>
</feature>
<evidence type="ECO:0000313" key="8">
    <source>
        <dbReference type="Proteomes" id="UP000036503"/>
    </source>
</evidence>
<dbReference type="CDD" id="cd02440">
    <property type="entry name" value="AdoMet_MTases"/>
    <property type="match status" value="1"/>
</dbReference>
<keyword evidence="5" id="KW-0812">Transmembrane</keyword>
<feature type="domain" description="PABS" evidence="6">
    <location>
        <begin position="218"/>
        <end position="459"/>
    </location>
</feature>
<dbReference type="NCBIfam" id="NF037959">
    <property type="entry name" value="MFS_SpdSyn"/>
    <property type="match status" value="1"/>
</dbReference>
<feature type="transmembrane region" description="Helical" evidence="5">
    <location>
        <begin position="78"/>
        <end position="109"/>
    </location>
</feature>
<evidence type="ECO:0000313" key="7">
    <source>
        <dbReference type="EMBL" id="KMO87424.1"/>
    </source>
</evidence>
<feature type="transmembrane region" description="Helical" evidence="5">
    <location>
        <begin position="157"/>
        <end position="181"/>
    </location>
</feature>
<keyword evidence="8" id="KW-1185">Reference proteome</keyword>
<sequence>MTNTRRTILTNTYYLYLTEFFSGMAVMAVELGAARLLAPYFSSSQIVWTIIIGTIMIAMAGGNYWGGRQADHNPDPAILYRNIIIAALWIAAIPLVGKYIILAITGLLILAVDTNLLICAAFAACMIIFVFPLFLLGTVTPSLAKYTVRSLADSGKIVGTLGACNTIGSIIGTFLPTFVTIPAVGTAVSFLVFSGVLLCIGIMYFIAERKQKMLVRLSLLLFLISSVLGHRDSFAFWENNITYEGESMYNYLQVRDTPDQTILSTNVMFGIQSVKMKQSDLTGMYYDYALAGPVMNDAAGKDRPSMLILGMGAGTYASQCRKYFPKMNIEGVEIDQKITDLAHTYFDLDPAIPVTTYDGRAYLYASRKKYDIIMVDAYQDITLPFQMSSREFFRLVKEHLKDGGVMAVNMNMQTYTQGNINEYLQDTIASEFSHVYTVDVPNTSNRELFATENGHLLTQFPAAASALPDPELRAFMLKIVPHMTAYTGGNHVLTDDKAPVELLGMKTIDALIQNEIGPYRKQFEQEGFSGLLK</sequence>
<feature type="transmembrane region" description="Helical" evidence="5">
    <location>
        <begin position="187"/>
        <end position="206"/>
    </location>
</feature>
<dbReference type="Pfam" id="PF01564">
    <property type="entry name" value="Spermine_synth"/>
    <property type="match status" value="1"/>
</dbReference>
<evidence type="ECO:0000259" key="6">
    <source>
        <dbReference type="PROSITE" id="PS51006"/>
    </source>
</evidence>
<feature type="transmembrane region" description="Helical" evidence="5">
    <location>
        <begin position="46"/>
        <end position="66"/>
    </location>
</feature>
<evidence type="ECO:0000256" key="5">
    <source>
        <dbReference type="SAM" id="Phobius"/>
    </source>
</evidence>
<feature type="transmembrane region" description="Helical" evidence="5">
    <location>
        <begin position="213"/>
        <end position="230"/>
    </location>
</feature>
<dbReference type="InterPro" id="IPR029063">
    <property type="entry name" value="SAM-dependent_MTases_sf"/>
</dbReference>
<comment type="similarity">
    <text evidence="1">Belongs to the spermidine/spermine synthase family.</text>
</comment>
<dbReference type="InterPro" id="IPR036259">
    <property type="entry name" value="MFS_trans_sf"/>
</dbReference>
<dbReference type="PROSITE" id="PS51006">
    <property type="entry name" value="PABS_2"/>
    <property type="match status" value="1"/>
</dbReference>
<dbReference type="PANTHER" id="PTHR43317:SF1">
    <property type="entry name" value="THERMOSPERMINE SYNTHASE ACAULIS5"/>
    <property type="match status" value="1"/>
</dbReference>
<accession>A0A0J6WXR3</accession>
<dbReference type="Gene3D" id="1.20.1250.20">
    <property type="entry name" value="MFS general substrate transporter like domains"/>
    <property type="match status" value="1"/>
</dbReference>
<name>A0A0J6WXR3_9FIRM</name>
<keyword evidence="5" id="KW-1133">Transmembrane helix</keyword>
<organism evidence="7 8">
    <name type="scientific">Megasphaera cerevisiae DSM 20462</name>
    <dbReference type="NCBI Taxonomy" id="1122219"/>
    <lineage>
        <taxon>Bacteria</taxon>
        <taxon>Bacillati</taxon>
        <taxon>Bacillota</taxon>
        <taxon>Negativicutes</taxon>
        <taxon>Veillonellales</taxon>
        <taxon>Veillonellaceae</taxon>
        <taxon>Megasphaera</taxon>
    </lineage>
</organism>
<protein>
    <submittedName>
        <fullName evidence="7">Spermidine synthase</fullName>
    </submittedName>
</protein>
<evidence type="ECO:0000256" key="3">
    <source>
        <dbReference type="ARBA" id="ARBA00023115"/>
    </source>
</evidence>
<dbReference type="Proteomes" id="UP000036503">
    <property type="component" value="Unassembled WGS sequence"/>
</dbReference>
<dbReference type="InterPro" id="IPR030374">
    <property type="entry name" value="PABS"/>
</dbReference>
<dbReference type="STRING" id="39029.BSR42_04960"/>
<proteinExistence type="inferred from homology"/>
<dbReference type="PANTHER" id="PTHR43317">
    <property type="entry name" value="THERMOSPERMINE SYNTHASE ACAULIS5"/>
    <property type="match status" value="1"/>
</dbReference>
<evidence type="ECO:0000256" key="4">
    <source>
        <dbReference type="PROSITE-ProRule" id="PRU00354"/>
    </source>
</evidence>
<dbReference type="EMBL" id="LEKT01000005">
    <property type="protein sequence ID" value="KMO87424.1"/>
    <property type="molecule type" value="Genomic_DNA"/>
</dbReference>
<gene>
    <name evidence="7" type="ORF">AB840_02410</name>
</gene>
<evidence type="ECO:0000256" key="1">
    <source>
        <dbReference type="ARBA" id="ARBA00007867"/>
    </source>
</evidence>
<dbReference type="PATRIC" id="fig|1122219.3.peg.2041"/>
<keyword evidence="3 4" id="KW-0620">Polyamine biosynthesis</keyword>
<keyword evidence="5" id="KW-0472">Membrane</keyword>
<dbReference type="GO" id="GO:0006596">
    <property type="term" value="P:polyamine biosynthetic process"/>
    <property type="evidence" value="ECO:0007669"/>
    <property type="project" value="UniProtKB-UniRule"/>
</dbReference>
<feature type="active site" description="Proton acceptor" evidence="4">
    <location>
        <position position="376"/>
    </location>
</feature>
<dbReference type="GO" id="GO:0016740">
    <property type="term" value="F:transferase activity"/>
    <property type="evidence" value="ECO:0007669"/>
    <property type="project" value="UniProtKB-UniRule"/>
</dbReference>
<dbReference type="InParanoid" id="A0A0J6WXR3"/>